<dbReference type="PANTHER" id="PTHR43777">
    <property type="entry name" value="MOLYBDENUM COFACTOR CYTIDYLYLTRANSFERASE"/>
    <property type="match status" value="1"/>
</dbReference>
<dbReference type="PANTHER" id="PTHR43777:SF1">
    <property type="entry name" value="MOLYBDENUM COFACTOR CYTIDYLYLTRANSFERASE"/>
    <property type="match status" value="1"/>
</dbReference>
<dbReference type="RefSeq" id="WP_245958971.1">
    <property type="nucleotide sequence ID" value="NZ_QWKZ01000104.1"/>
</dbReference>
<dbReference type="GO" id="GO:0016779">
    <property type="term" value="F:nucleotidyltransferase activity"/>
    <property type="evidence" value="ECO:0007669"/>
    <property type="project" value="UniProtKB-ARBA"/>
</dbReference>
<dbReference type="CDD" id="cd04182">
    <property type="entry name" value="GT_2_like_f"/>
    <property type="match status" value="1"/>
</dbReference>
<dbReference type="InterPro" id="IPR029044">
    <property type="entry name" value="Nucleotide-diphossugar_trans"/>
</dbReference>
<comment type="caution">
    <text evidence="2">The sequence shown here is derived from an EMBL/GenBank/DDBJ whole genome shotgun (WGS) entry which is preliminary data.</text>
</comment>
<dbReference type="AlphaFoldDB" id="A0A399ED61"/>
<evidence type="ECO:0000313" key="3">
    <source>
        <dbReference type="Proteomes" id="UP000265800"/>
    </source>
</evidence>
<gene>
    <name evidence="2" type="primary">pucB</name>
    <name evidence="2" type="ORF">Mlute_02452</name>
</gene>
<protein>
    <submittedName>
        <fullName evidence="2">Purine catabolism protein PucB</fullName>
    </submittedName>
</protein>
<dbReference type="Gene3D" id="3.90.550.10">
    <property type="entry name" value="Spore Coat Polysaccharide Biosynthesis Protein SpsA, Chain A"/>
    <property type="match status" value="1"/>
</dbReference>
<sequence length="296" mass="31806">MGLDALVLSAGRASRFGAPKFLLPAGPKEVLLTRVLGQALKVAEGRVVVVLGHAAELAHCALEAWLARHPAAGRVWVVENPAYTTGQSSSLRCGVEALGASEGALVFLADMPALEEGRLWELRRAVEGRPPLSLAVAPSEGGEPRPPVFIGAGLFPEVARLGGDQGARALLRVWRERVVLLEWGRGPWFTDVDTWGEYVRLAQALGWASEPVEPFFLQSVALAEVAGWIDAALEAGVAPIAPGVLLLPGRHTRWLELPEPYRGVRSLLEGPTPTPEAYLGLLRRAVLWLLRREAGC</sequence>
<dbReference type="Proteomes" id="UP000265800">
    <property type="component" value="Unassembled WGS sequence"/>
</dbReference>
<organism evidence="2 3">
    <name type="scientific">Meiothermus luteus</name>
    <dbReference type="NCBI Taxonomy" id="2026184"/>
    <lineage>
        <taxon>Bacteria</taxon>
        <taxon>Thermotogati</taxon>
        <taxon>Deinococcota</taxon>
        <taxon>Deinococci</taxon>
        <taxon>Thermales</taxon>
        <taxon>Thermaceae</taxon>
        <taxon>Meiothermus</taxon>
    </lineage>
</organism>
<evidence type="ECO:0000259" key="1">
    <source>
        <dbReference type="Pfam" id="PF12804"/>
    </source>
</evidence>
<feature type="domain" description="MobA-like NTP transferase" evidence="1">
    <location>
        <begin position="5"/>
        <end position="172"/>
    </location>
</feature>
<keyword evidence="3" id="KW-1185">Reference proteome</keyword>
<proteinExistence type="predicted"/>
<dbReference type="InterPro" id="IPR025877">
    <property type="entry name" value="MobA-like_NTP_Trfase"/>
</dbReference>
<dbReference type="EMBL" id="QWKZ01000104">
    <property type="protein sequence ID" value="RIH82574.1"/>
    <property type="molecule type" value="Genomic_DNA"/>
</dbReference>
<dbReference type="Pfam" id="PF12804">
    <property type="entry name" value="NTP_transf_3"/>
    <property type="match status" value="1"/>
</dbReference>
<reference evidence="2 3" key="1">
    <citation type="submission" date="2018-08" db="EMBL/GenBank/DDBJ databases">
        <title>Meiothermus luteus KCTC 52599 genome sequencing project.</title>
        <authorList>
            <person name="Da Costa M.S."/>
            <person name="Albuquerque L."/>
            <person name="Raposo P."/>
            <person name="Froufe H.J.C."/>
            <person name="Barroso C.S."/>
            <person name="Egas C."/>
        </authorList>
    </citation>
    <scope>NUCLEOTIDE SEQUENCE [LARGE SCALE GENOMIC DNA]</scope>
    <source>
        <strain evidence="2 3">KCTC 52599</strain>
    </source>
</reference>
<evidence type="ECO:0000313" key="2">
    <source>
        <dbReference type="EMBL" id="RIH82574.1"/>
    </source>
</evidence>
<dbReference type="SUPFAM" id="SSF53448">
    <property type="entry name" value="Nucleotide-diphospho-sugar transferases"/>
    <property type="match status" value="1"/>
</dbReference>
<name>A0A399ED61_9DEIN</name>
<accession>A0A399ED61</accession>